<gene>
    <name evidence="4" type="ORF">SAMN06297251_11873</name>
</gene>
<evidence type="ECO:0000313" key="4">
    <source>
        <dbReference type="EMBL" id="SMD01883.1"/>
    </source>
</evidence>
<dbReference type="Proteomes" id="UP000192656">
    <property type="component" value="Unassembled WGS sequence"/>
</dbReference>
<dbReference type="InterPro" id="IPR050463">
    <property type="entry name" value="Gfo/Idh/MocA_oxidrdct_glycsds"/>
</dbReference>
<keyword evidence="5" id="KW-1185">Reference proteome</keyword>
<dbReference type="AlphaFoldDB" id="A0A1W2DWT4"/>
<dbReference type="PANTHER" id="PTHR43818:SF11">
    <property type="entry name" value="BCDNA.GH03377"/>
    <property type="match status" value="1"/>
</dbReference>
<evidence type="ECO:0000313" key="5">
    <source>
        <dbReference type="Proteomes" id="UP000192656"/>
    </source>
</evidence>
<evidence type="ECO:0000259" key="2">
    <source>
        <dbReference type="Pfam" id="PF01408"/>
    </source>
</evidence>
<dbReference type="RefSeq" id="WP_084411719.1">
    <property type="nucleotide sequence ID" value="NZ_FWXR01000018.1"/>
</dbReference>
<feature type="domain" description="GFO/IDH/MocA-like oxidoreductase" evidence="3">
    <location>
        <begin position="138"/>
        <end position="273"/>
    </location>
</feature>
<dbReference type="GO" id="GO:0000166">
    <property type="term" value="F:nucleotide binding"/>
    <property type="evidence" value="ECO:0007669"/>
    <property type="project" value="InterPro"/>
</dbReference>
<dbReference type="InterPro" id="IPR036291">
    <property type="entry name" value="NAD(P)-bd_dom_sf"/>
</dbReference>
<dbReference type="InterPro" id="IPR000683">
    <property type="entry name" value="Gfo/Idh/MocA-like_OxRdtase_N"/>
</dbReference>
<reference evidence="4 5" key="1">
    <citation type="submission" date="2017-04" db="EMBL/GenBank/DDBJ databases">
        <authorList>
            <person name="Afonso C.L."/>
            <person name="Miller P.J."/>
            <person name="Scott M.A."/>
            <person name="Spackman E."/>
            <person name="Goraichik I."/>
            <person name="Dimitrov K.M."/>
            <person name="Suarez D.L."/>
            <person name="Swayne D.E."/>
        </authorList>
    </citation>
    <scope>NUCLEOTIDE SEQUENCE [LARGE SCALE GENOMIC DNA]</scope>
    <source>
        <strain evidence="4 5">CGMCC 1.10972</strain>
    </source>
</reference>
<dbReference type="OrthoDB" id="9815825at2"/>
<dbReference type="PANTHER" id="PTHR43818">
    <property type="entry name" value="BCDNA.GH03377"/>
    <property type="match status" value="1"/>
</dbReference>
<organism evidence="4 5">
    <name type="scientific">Fulvimarina manganoxydans</name>
    <dbReference type="NCBI Taxonomy" id="937218"/>
    <lineage>
        <taxon>Bacteria</taxon>
        <taxon>Pseudomonadati</taxon>
        <taxon>Pseudomonadota</taxon>
        <taxon>Alphaproteobacteria</taxon>
        <taxon>Hyphomicrobiales</taxon>
        <taxon>Aurantimonadaceae</taxon>
        <taxon>Fulvimarina</taxon>
    </lineage>
</organism>
<evidence type="ECO:0000259" key="3">
    <source>
        <dbReference type="Pfam" id="PF22725"/>
    </source>
</evidence>
<evidence type="ECO:0000256" key="1">
    <source>
        <dbReference type="ARBA" id="ARBA00023002"/>
    </source>
</evidence>
<dbReference type="EMBL" id="FWXR01000018">
    <property type="protein sequence ID" value="SMD01883.1"/>
    <property type="molecule type" value="Genomic_DNA"/>
</dbReference>
<feature type="domain" description="Gfo/Idh/MocA-like oxidoreductase N-terminal" evidence="2">
    <location>
        <begin position="5"/>
        <end position="130"/>
    </location>
</feature>
<protein>
    <submittedName>
        <fullName evidence="4">Predicted dehydrogenase</fullName>
    </submittedName>
</protein>
<dbReference type="STRING" id="937218.SAMN06297251_11873"/>
<dbReference type="SUPFAM" id="SSF55347">
    <property type="entry name" value="Glyceraldehyde-3-phosphate dehydrogenase-like, C-terminal domain"/>
    <property type="match status" value="1"/>
</dbReference>
<dbReference type="Gene3D" id="3.40.50.720">
    <property type="entry name" value="NAD(P)-binding Rossmann-like Domain"/>
    <property type="match status" value="1"/>
</dbReference>
<name>A0A1W2DWT4_9HYPH</name>
<sequence length="377" mass="39970">MQSLGIGLIGTGFMGKAHAIAWANANRVLGGLPPVRLELLCDTPIEKAEAMAGQFGFARAIDDWRRLVDDPAVDVVSITTPNALHRPIAEAALAAGKHVWCEKPLGVTLADGEAMAAAAEASGRTTLVGYNYLRNPAFQHARRLIEEGRIGRLFHLRGFVDEDYQADGSLPWTWRSRRAEAGLGALGDIGVHLVSLLTGLGGPIVSVVAEAAAAYPTRPLPEGGEASVENEDIASALVRFEAGFHGTLVISRAAWGRKGSLGFEAHGTKGMIRFDQERLNELELYVAEGAKSEAGFRTILTSGEHPPYGAFCPAPGHSLGFNDLKVIEAGELLRTIAGGERARPDFAEALAIERVVYAMAESADRDGSRVAVSAMGG</sequence>
<dbReference type="InterPro" id="IPR055170">
    <property type="entry name" value="GFO_IDH_MocA-like_dom"/>
</dbReference>
<proteinExistence type="predicted"/>
<dbReference type="GO" id="GO:0016491">
    <property type="term" value="F:oxidoreductase activity"/>
    <property type="evidence" value="ECO:0007669"/>
    <property type="project" value="UniProtKB-KW"/>
</dbReference>
<keyword evidence="1" id="KW-0560">Oxidoreductase</keyword>
<dbReference type="Gene3D" id="3.30.360.10">
    <property type="entry name" value="Dihydrodipicolinate Reductase, domain 2"/>
    <property type="match status" value="1"/>
</dbReference>
<dbReference type="SUPFAM" id="SSF51735">
    <property type="entry name" value="NAD(P)-binding Rossmann-fold domains"/>
    <property type="match status" value="1"/>
</dbReference>
<dbReference type="Pfam" id="PF01408">
    <property type="entry name" value="GFO_IDH_MocA"/>
    <property type="match status" value="1"/>
</dbReference>
<dbReference type="Pfam" id="PF22725">
    <property type="entry name" value="GFO_IDH_MocA_C3"/>
    <property type="match status" value="1"/>
</dbReference>
<accession>A0A1W2DWT4</accession>